<dbReference type="STRING" id="381666.H16_A2202"/>
<keyword evidence="3" id="KW-1185">Reference proteome</keyword>
<sequence length="83" mass="9575">MYTIIIPLLYDDIVRRMESKTARLTVLIDPEKKKAFEALCAAQDQTPSQVVRQMIRDYLQQYEVDYATRPTLGAPRSVAKERG</sequence>
<dbReference type="Proteomes" id="UP000008210">
    <property type="component" value="Chromosome 1"/>
</dbReference>
<evidence type="ECO:0000259" key="1">
    <source>
        <dbReference type="Pfam" id="PF19839"/>
    </source>
</evidence>
<dbReference type="eggNOG" id="COG3905">
    <property type="taxonomic scope" value="Bacteria"/>
</dbReference>
<proteinExistence type="predicted"/>
<reference evidence="2 3" key="1">
    <citation type="journal article" date="2006" name="Nat. Biotechnol.">
        <title>Genome sequence of the bioplastic-producing 'Knallgas' bacterium Ralstonia eutropha H16.</title>
        <authorList>
            <person name="Pohlmann A."/>
            <person name="Fricke W.F."/>
            <person name="Reinecke F."/>
            <person name="Kusian B."/>
            <person name="Liesegang H."/>
            <person name="Cramm R."/>
            <person name="Eitinger T."/>
            <person name="Ewering C."/>
            <person name="Potter M."/>
            <person name="Schwartz E."/>
            <person name="Strittmatter A."/>
            <person name="Voss I."/>
            <person name="Gottschalk G."/>
            <person name="Steinbuechel A."/>
            <person name="Friedrich B."/>
            <person name="Bowien B."/>
        </authorList>
    </citation>
    <scope>NUCLEOTIDE SEQUENCE [LARGE SCALE GENOMIC DNA]</scope>
    <source>
        <strain evidence="3">ATCC 17699 / DSM 428 / KCTC 22496 / NCIMB 10442 / H16 / Stanier 337</strain>
    </source>
</reference>
<gene>
    <name evidence="2" type="ordered locus">H16_A2202</name>
</gene>
<protein>
    <recommendedName>
        <fullName evidence="1">Ribbon-helix-helix protein RHH domain-containing protein</fullName>
    </recommendedName>
</protein>
<name>Q0K9M2_CUPNH</name>
<dbReference type="InterPro" id="IPR010985">
    <property type="entry name" value="Ribbon_hlx_hlx"/>
</dbReference>
<dbReference type="SUPFAM" id="SSF47598">
    <property type="entry name" value="Ribbon-helix-helix"/>
    <property type="match status" value="1"/>
</dbReference>
<dbReference type="AlphaFoldDB" id="Q0K9M2"/>
<feature type="domain" description="Ribbon-helix-helix protein RHH" evidence="1">
    <location>
        <begin position="17"/>
        <end position="62"/>
    </location>
</feature>
<organism evidence="2 3">
    <name type="scientific">Cupriavidus necator (strain ATCC 17699 / DSM 428 / KCTC 22496 / NCIMB 10442 / H16 / Stanier 337)</name>
    <name type="common">Ralstonia eutropha</name>
    <dbReference type="NCBI Taxonomy" id="381666"/>
    <lineage>
        <taxon>Bacteria</taxon>
        <taxon>Pseudomonadati</taxon>
        <taxon>Pseudomonadota</taxon>
        <taxon>Betaproteobacteria</taxon>
        <taxon>Burkholderiales</taxon>
        <taxon>Burkholderiaceae</taxon>
        <taxon>Cupriavidus</taxon>
    </lineage>
</organism>
<evidence type="ECO:0000313" key="2">
    <source>
        <dbReference type="EMBL" id="CAJ93299.1"/>
    </source>
</evidence>
<accession>Q0K9M2</accession>
<dbReference type="InterPro" id="IPR045559">
    <property type="entry name" value="RHH_9"/>
</dbReference>
<dbReference type="Gene3D" id="1.10.1220.10">
    <property type="entry name" value="Met repressor-like"/>
    <property type="match status" value="1"/>
</dbReference>
<dbReference type="KEGG" id="reh:H16_A2202"/>
<dbReference type="HOGENOM" id="CLU_201221_0_0_4"/>
<dbReference type="GO" id="GO:0006355">
    <property type="term" value="P:regulation of DNA-templated transcription"/>
    <property type="evidence" value="ECO:0007669"/>
    <property type="project" value="InterPro"/>
</dbReference>
<dbReference type="EMBL" id="AM260479">
    <property type="protein sequence ID" value="CAJ93299.1"/>
    <property type="molecule type" value="Genomic_DNA"/>
</dbReference>
<dbReference type="Pfam" id="PF19839">
    <property type="entry name" value="RHH_9"/>
    <property type="match status" value="1"/>
</dbReference>
<evidence type="ECO:0000313" key="3">
    <source>
        <dbReference type="Proteomes" id="UP000008210"/>
    </source>
</evidence>
<dbReference type="InterPro" id="IPR013321">
    <property type="entry name" value="Arc_rbn_hlx_hlx"/>
</dbReference>